<sequence length="490" mass="52384">MHLEAIAGQSIVALALVTWCVPEVNAGTHDRRASDTILFHHRYQHSSIVSGNYLYIDGGEVATWIGSGTGLLNYWAFQAADRDNGNITTFAEPNTLSIDLSSSWTNDSNPEEPGFYAYNGGLSFTVQIGSNPPNELWQFAPSDKLGRVSGAITASGGGLGFALSGEQSAGTQDGWGTGYMDVSGLVIFKASSQARYNISSTGYSTDGSAINGSAVFGDNGTYEIFMYGGNAGQIDTTISQGVVVVLSLPSFNWQVHSSNATYSRVGHAYNAIGNRQMAIIGGLILGSAGEYDFEPDPWPNGIGIFDMSAFEWSASYDASAAAYVTPDIVKQHYQQNGLYPDSWADPALQEWFVRRNINATTTGSTTSPNPSTSSFANNDGGQQPQSHIGAIAGGVVGGIVACAALLAGVFWLRRHRNPRNSRAAELPLNIAGDKGGEEWQKAELAGQPMMRVEADGHNYQQLGVSELAGSERLNHELSVTLSNQRQRRRL</sequence>
<evidence type="ECO:0008006" key="6">
    <source>
        <dbReference type="Google" id="ProtNLM"/>
    </source>
</evidence>
<evidence type="ECO:0000256" key="2">
    <source>
        <dbReference type="SAM" id="Phobius"/>
    </source>
</evidence>
<name>A0A1V8TMP5_9PEZI</name>
<gene>
    <name evidence="4" type="ORF">B0A48_02098</name>
</gene>
<accession>A0A1V8TMP5</accession>
<feature type="compositionally biased region" description="Low complexity" evidence="1">
    <location>
        <begin position="360"/>
        <end position="378"/>
    </location>
</feature>
<keyword evidence="3" id="KW-0732">Signal</keyword>
<dbReference type="EMBL" id="NAJO01000004">
    <property type="protein sequence ID" value="OQO12636.1"/>
    <property type="molecule type" value="Genomic_DNA"/>
</dbReference>
<keyword evidence="2" id="KW-0472">Membrane</keyword>
<feature type="chain" id="PRO_5011963605" description="Peptidase A1 domain-containing protein" evidence="3">
    <location>
        <begin position="27"/>
        <end position="490"/>
    </location>
</feature>
<feature type="transmembrane region" description="Helical" evidence="2">
    <location>
        <begin position="388"/>
        <end position="412"/>
    </location>
</feature>
<evidence type="ECO:0000313" key="4">
    <source>
        <dbReference type="EMBL" id="OQO12636.1"/>
    </source>
</evidence>
<keyword evidence="5" id="KW-1185">Reference proteome</keyword>
<keyword evidence="2" id="KW-0812">Transmembrane</keyword>
<reference evidence="5" key="1">
    <citation type="submission" date="2017-03" db="EMBL/GenBank/DDBJ databases">
        <title>Genomes of endolithic fungi from Antarctica.</title>
        <authorList>
            <person name="Coleine C."/>
            <person name="Masonjones S."/>
            <person name="Stajich J.E."/>
        </authorList>
    </citation>
    <scope>NUCLEOTIDE SEQUENCE [LARGE SCALE GENOMIC DNA]</scope>
    <source>
        <strain evidence="5">CCFEE 5527</strain>
    </source>
</reference>
<proteinExistence type="predicted"/>
<feature type="region of interest" description="Disordered" evidence="1">
    <location>
        <begin position="360"/>
        <end position="383"/>
    </location>
</feature>
<evidence type="ECO:0000313" key="5">
    <source>
        <dbReference type="Proteomes" id="UP000192596"/>
    </source>
</evidence>
<feature type="signal peptide" evidence="3">
    <location>
        <begin position="1"/>
        <end position="26"/>
    </location>
</feature>
<comment type="caution">
    <text evidence="4">The sequence shown here is derived from an EMBL/GenBank/DDBJ whole genome shotgun (WGS) entry which is preliminary data.</text>
</comment>
<evidence type="ECO:0000256" key="1">
    <source>
        <dbReference type="SAM" id="MobiDB-lite"/>
    </source>
</evidence>
<dbReference type="AlphaFoldDB" id="A0A1V8TMP5"/>
<protein>
    <recommendedName>
        <fullName evidence="6">Peptidase A1 domain-containing protein</fullName>
    </recommendedName>
</protein>
<dbReference type="STRING" id="1507870.A0A1V8TMP5"/>
<evidence type="ECO:0000256" key="3">
    <source>
        <dbReference type="SAM" id="SignalP"/>
    </source>
</evidence>
<dbReference type="OrthoDB" id="10251809at2759"/>
<dbReference type="InParanoid" id="A0A1V8TMP5"/>
<organism evidence="4 5">
    <name type="scientific">Cryoendolithus antarcticus</name>
    <dbReference type="NCBI Taxonomy" id="1507870"/>
    <lineage>
        <taxon>Eukaryota</taxon>
        <taxon>Fungi</taxon>
        <taxon>Dikarya</taxon>
        <taxon>Ascomycota</taxon>
        <taxon>Pezizomycotina</taxon>
        <taxon>Dothideomycetes</taxon>
        <taxon>Dothideomycetidae</taxon>
        <taxon>Cladosporiales</taxon>
        <taxon>Cladosporiaceae</taxon>
        <taxon>Cryoendolithus</taxon>
    </lineage>
</organism>
<dbReference type="Proteomes" id="UP000192596">
    <property type="component" value="Unassembled WGS sequence"/>
</dbReference>
<keyword evidence="2" id="KW-1133">Transmembrane helix</keyword>